<organism evidence="13 14">
    <name type="scientific">Thauera linaloolentis (strain DSM 12138 / JCM 21573 / CCUG 41526 / CIP 105981 / IAM 15112 / NBRC 102519 / 47Lol)</name>
    <dbReference type="NCBI Taxonomy" id="1123367"/>
    <lineage>
        <taxon>Bacteria</taxon>
        <taxon>Pseudomonadati</taxon>
        <taxon>Pseudomonadota</taxon>
        <taxon>Betaproteobacteria</taxon>
        <taxon>Rhodocyclales</taxon>
        <taxon>Zoogloeaceae</taxon>
        <taxon>Thauera</taxon>
    </lineage>
</organism>
<evidence type="ECO:0000256" key="4">
    <source>
        <dbReference type="ARBA" id="ARBA00022741"/>
    </source>
</evidence>
<dbReference type="InterPro" id="IPR006121">
    <property type="entry name" value="HMA_dom"/>
</dbReference>
<evidence type="ECO:0000256" key="5">
    <source>
        <dbReference type="ARBA" id="ARBA00022840"/>
    </source>
</evidence>
<reference evidence="13 14" key="1">
    <citation type="submission" date="2012-09" db="EMBL/GenBank/DDBJ databases">
        <title>Draft Genome Sequences of 6 Strains from Genus Thauera.</title>
        <authorList>
            <person name="Liu B."/>
            <person name="Shapleigh J.P."/>
            <person name="Frostegard A.H."/>
        </authorList>
    </citation>
    <scope>NUCLEOTIDE SEQUENCE [LARGE SCALE GENOMIC DNA]</scope>
    <source>
        <strain evidence="14">47Lol / DSM 12138</strain>
    </source>
</reference>
<proteinExistence type="inferred from homology"/>
<accession>N6Y352</accession>
<keyword evidence="6" id="KW-1278">Translocase</keyword>
<keyword evidence="8" id="KW-0472">Membrane</keyword>
<comment type="catalytic activity">
    <reaction evidence="10">
        <text>Zn(2+)(in) + ATP + H2O = Zn(2+)(out) + ADP + phosphate + H(+)</text>
        <dbReference type="Rhea" id="RHEA:20621"/>
        <dbReference type="ChEBI" id="CHEBI:15377"/>
        <dbReference type="ChEBI" id="CHEBI:15378"/>
        <dbReference type="ChEBI" id="CHEBI:29105"/>
        <dbReference type="ChEBI" id="CHEBI:30616"/>
        <dbReference type="ChEBI" id="CHEBI:43474"/>
        <dbReference type="ChEBI" id="CHEBI:456216"/>
        <dbReference type="EC" id="7.2.2.12"/>
    </reaction>
</comment>
<sequence>MSTAGWVSALEPIHATRGRARWRYTCHPGAPLDARAIERAVVVIAGVDKARVNPAARSLVVEFDAAATTAERLAIDILRMAPMQGQKSAMRDGEPSAAPVALSAATLLATRSLQPGLQAPVALGTAIPLLGEAVDDFLEKGVTSHVLEAMAVAISIGRKDYLAANMTSFLLALGEYLEASIERRSDDLLKHLLKPDVGEIWVERDGAEIQLDAAEVRVGDTVIAATGRVIPVDGTVLGGEAMVNEATMTGESVPVARRRGDAVLSGTLVEEGRLRIYAERVGAQAAAARIADFVEHSLAAKSATQLEASRMADRLVPMVLGLAGATWLVSRDWERVAAVLQADYSCALKLSTPVAFKAAMYEAGKSGMLVKGAKALERLAEADTFVFDKTGTLSTGKLEVTDSIAFKAGYSPEDLINLAASVEEHYFHPLALAVVEASRRLDNPHHFDHKEVEFIVAHGVASVIEGRRIVVGSRHFIEDDEGISTWKQREIIERLHLDGKTLLYIGFGGELLGVIALRDGLRANSAATVRRLRRLGVKRVLMLTGDHPERARVMAGELGLDEFHAGLMPQDKARILQELAAQGARIAFVGDGVNDAPALSGAHVGISMHNGADIARLASDVALLEDDIARVADAKALSMATRRLIDSNFKLTVGLNTTILSAAAFGWLTPVAASALHNGSTIAILLRALAGAGLPRGRRARKAPAIHQKKVSA</sequence>
<dbReference type="CDD" id="cd07550">
    <property type="entry name" value="P-type_ATPase_HM"/>
    <property type="match status" value="1"/>
</dbReference>
<dbReference type="SUPFAM" id="SSF81653">
    <property type="entry name" value="Calcium ATPase, transduction domain A"/>
    <property type="match status" value="1"/>
</dbReference>
<evidence type="ECO:0000259" key="12">
    <source>
        <dbReference type="Pfam" id="PF00122"/>
    </source>
</evidence>
<name>N6Y352_THAL4</name>
<dbReference type="PANTHER" id="PTHR48085">
    <property type="entry name" value="CADMIUM/ZINC-TRANSPORTING ATPASE HMA2-RELATED"/>
    <property type="match status" value="1"/>
</dbReference>
<dbReference type="GO" id="GO:0005886">
    <property type="term" value="C:plasma membrane"/>
    <property type="evidence" value="ECO:0007669"/>
    <property type="project" value="UniProtKB-SubCell"/>
</dbReference>
<keyword evidence="3" id="KW-0812">Transmembrane</keyword>
<dbReference type="GO" id="GO:0046872">
    <property type="term" value="F:metal ion binding"/>
    <property type="evidence" value="ECO:0007669"/>
    <property type="project" value="UniProtKB-KW"/>
</dbReference>
<dbReference type="PRINTS" id="PR00119">
    <property type="entry name" value="CATATPASE"/>
</dbReference>
<dbReference type="InterPro" id="IPR001757">
    <property type="entry name" value="P_typ_ATPase"/>
</dbReference>
<comment type="caution">
    <text evidence="13">The sequence shown here is derived from an EMBL/GenBank/DDBJ whole genome shotgun (WGS) entry which is preliminary data.</text>
</comment>
<dbReference type="PROSITE" id="PS01229">
    <property type="entry name" value="COF_2"/>
    <property type="match status" value="1"/>
</dbReference>
<protein>
    <recommendedName>
        <fullName evidence="9">P-type Zn(2+) transporter</fullName>
        <ecNumber evidence="9">7.2.2.12</ecNumber>
    </recommendedName>
</protein>
<evidence type="ECO:0000256" key="1">
    <source>
        <dbReference type="ARBA" id="ARBA00004141"/>
    </source>
</evidence>
<keyword evidence="11" id="KW-1003">Cell membrane</keyword>
<dbReference type="RefSeq" id="WP_004336578.1">
    <property type="nucleotide sequence ID" value="NZ_AMXE01000023.1"/>
</dbReference>
<evidence type="ECO:0000256" key="2">
    <source>
        <dbReference type="ARBA" id="ARBA00006024"/>
    </source>
</evidence>
<evidence type="ECO:0000256" key="7">
    <source>
        <dbReference type="ARBA" id="ARBA00022989"/>
    </source>
</evidence>
<dbReference type="Pfam" id="PF00702">
    <property type="entry name" value="Hydrolase"/>
    <property type="match status" value="1"/>
</dbReference>
<evidence type="ECO:0000256" key="9">
    <source>
        <dbReference type="ARBA" id="ARBA00039097"/>
    </source>
</evidence>
<dbReference type="CDD" id="cd00371">
    <property type="entry name" value="HMA"/>
    <property type="match status" value="1"/>
</dbReference>
<dbReference type="SFLD" id="SFLDS00003">
    <property type="entry name" value="Haloacid_Dehalogenase"/>
    <property type="match status" value="1"/>
</dbReference>
<dbReference type="AlphaFoldDB" id="N6Y352"/>
<gene>
    <name evidence="13" type="ORF">C666_08235</name>
</gene>
<keyword evidence="4 11" id="KW-0547">Nucleotide-binding</keyword>
<dbReference type="InterPro" id="IPR023299">
    <property type="entry name" value="ATPase_P-typ_cyto_dom_N"/>
</dbReference>
<evidence type="ECO:0000256" key="3">
    <source>
        <dbReference type="ARBA" id="ARBA00022692"/>
    </source>
</evidence>
<evidence type="ECO:0000256" key="6">
    <source>
        <dbReference type="ARBA" id="ARBA00022967"/>
    </source>
</evidence>
<keyword evidence="11" id="KW-0479">Metal-binding</keyword>
<dbReference type="InterPro" id="IPR027256">
    <property type="entry name" value="P-typ_ATPase_IB"/>
</dbReference>
<evidence type="ECO:0000256" key="8">
    <source>
        <dbReference type="ARBA" id="ARBA00023136"/>
    </source>
</evidence>
<dbReference type="SFLD" id="SFLDG00002">
    <property type="entry name" value="C1.7:_P-type_atpase_like"/>
    <property type="match status" value="1"/>
</dbReference>
<dbReference type="SFLD" id="SFLDF00027">
    <property type="entry name" value="p-type_atpase"/>
    <property type="match status" value="1"/>
</dbReference>
<keyword evidence="5 11" id="KW-0067">ATP-binding</keyword>
<dbReference type="Gene3D" id="3.40.1110.10">
    <property type="entry name" value="Calcium-transporting ATPase, cytoplasmic domain N"/>
    <property type="match status" value="1"/>
</dbReference>
<dbReference type="Gene3D" id="2.70.150.10">
    <property type="entry name" value="Calcium-transporting ATPase, cytoplasmic transduction domain A"/>
    <property type="match status" value="1"/>
</dbReference>
<dbReference type="EMBL" id="AMXE01000023">
    <property type="protein sequence ID" value="ENO88636.1"/>
    <property type="molecule type" value="Genomic_DNA"/>
</dbReference>
<keyword evidence="7" id="KW-1133">Transmembrane helix</keyword>
<dbReference type="GO" id="GO:0016887">
    <property type="term" value="F:ATP hydrolysis activity"/>
    <property type="evidence" value="ECO:0007669"/>
    <property type="project" value="InterPro"/>
</dbReference>
<dbReference type="NCBIfam" id="TIGR01494">
    <property type="entry name" value="ATPase_P-type"/>
    <property type="match status" value="1"/>
</dbReference>
<comment type="similarity">
    <text evidence="2 11">Belongs to the cation transport ATPase (P-type) (TC 3.A.3) family. Type IB subfamily.</text>
</comment>
<evidence type="ECO:0000313" key="14">
    <source>
        <dbReference type="Proteomes" id="UP000013232"/>
    </source>
</evidence>
<dbReference type="Proteomes" id="UP000013232">
    <property type="component" value="Unassembled WGS sequence"/>
</dbReference>
<comment type="subcellular location">
    <subcellularLocation>
        <location evidence="11">Cell membrane</location>
    </subcellularLocation>
    <subcellularLocation>
        <location evidence="1">Membrane</location>
        <topology evidence="1">Multi-pass membrane protein</topology>
    </subcellularLocation>
</comment>
<dbReference type="Gene3D" id="3.30.70.100">
    <property type="match status" value="1"/>
</dbReference>
<dbReference type="InterPro" id="IPR023214">
    <property type="entry name" value="HAD_sf"/>
</dbReference>
<feature type="domain" description="P-type ATPase A" evidence="12">
    <location>
        <begin position="201"/>
        <end position="295"/>
    </location>
</feature>
<keyword evidence="14" id="KW-1185">Reference proteome</keyword>
<dbReference type="InterPro" id="IPR044492">
    <property type="entry name" value="P_typ_ATPase_HD_dom"/>
</dbReference>
<dbReference type="OrthoDB" id="8521954at2"/>
<dbReference type="Gene3D" id="3.40.50.1000">
    <property type="entry name" value="HAD superfamily/HAD-like"/>
    <property type="match status" value="1"/>
</dbReference>
<dbReference type="STRING" id="1123367.GCA_000621305_01641"/>
<evidence type="ECO:0000313" key="13">
    <source>
        <dbReference type="EMBL" id="ENO88636.1"/>
    </source>
</evidence>
<dbReference type="InterPro" id="IPR059000">
    <property type="entry name" value="ATPase_P-type_domA"/>
</dbReference>
<dbReference type="EC" id="7.2.2.12" evidence="9"/>
<dbReference type="GO" id="GO:0016463">
    <property type="term" value="F:P-type zinc transporter activity"/>
    <property type="evidence" value="ECO:0007669"/>
    <property type="project" value="UniProtKB-EC"/>
</dbReference>
<dbReference type="PANTHER" id="PTHR48085:SF5">
    <property type="entry name" value="CADMIUM_ZINC-TRANSPORTING ATPASE HMA4-RELATED"/>
    <property type="match status" value="1"/>
</dbReference>
<evidence type="ECO:0000256" key="11">
    <source>
        <dbReference type="RuleBase" id="RU362081"/>
    </source>
</evidence>
<dbReference type="InterPro" id="IPR036412">
    <property type="entry name" value="HAD-like_sf"/>
</dbReference>
<dbReference type="Pfam" id="PF00122">
    <property type="entry name" value="E1-E2_ATPase"/>
    <property type="match status" value="1"/>
</dbReference>
<dbReference type="InterPro" id="IPR008250">
    <property type="entry name" value="ATPase_P-typ_transduc_dom_A_sf"/>
</dbReference>
<dbReference type="eggNOG" id="COG2217">
    <property type="taxonomic scope" value="Bacteria"/>
</dbReference>
<evidence type="ECO:0000256" key="10">
    <source>
        <dbReference type="ARBA" id="ARBA00047308"/>
    </source>
</evidence>
<dbReference type="NCBIfam" id="TIGR01525">
    <property type="entry name" value="ATPase-IB_hvy"/>
    <property type="match status" value="1"/>
</dbReference>
<dbReference type="SUPFAM" id="SSF56784">
    <property type="entry name" value="HAD-like"/>
    <property type="match status" value="1"/>
</dbReference>
<dbReference type="GO" id="GO:0005524">
    <property type="term" value="F:ATP binding"/>
    <property type="evidence" value="ECO:0007669"/>
    <property type="project" value="UniProtKB-UniRule"/>
</dbReference>
<dbReference type="InterPro" id="IPR051014">
    <property type="entry name" value="Cation_Transport_ATPase_IB"/>
</dbReference>